<dbReference type="GO" id="GO:0009307">
    <property type="term" value="P:DNA restriction-modification system"/>
    <property type="evidence" value="ECO:0007669"/>
    <property type="project" value="InterPro"/>
</dbReference>
<dbReference type="EMBL" id="JRPJ02000001">
    <property type="protein sequence ID" value="TLE12271.1"/>
    <property type="molecule type" value="Genomic_DNA"/>
</dbReference>
<keyword evidence="3" id="KW-0949">S-adenosyl-L-methionine</keyword>
<evidence type="ECO:0000256" key="3">
    <source>
        <dbReference type="ARBA" id="ARBA00022691"/>
    </source>
</evidence>
<dbReference type="AlphaFoldDB" id="A0A4U8UDD1"/>
<evidence type="ECO:0000256" key="2">
    <source>
        <dbReference type="ARBA" id="ARBA00022679"/>
    </source>
</evidence>
<dbReference type="GO" id="GO:0009007">
    <property type="term" value="F:site-specific DNA-methyltransferase (adenine-specific) activity"/>
    <property type="evidence" value="ECO:0007669"/>
    <property type="project" value="UniProtKB-EC"/>
</dbReference>
<comment type="caution">
    <text evidence="4">The sequence shown here is derived from an EMBL/GenBank/DDBJ whole genome shotgun (WGS) entry which is preliminary data.</text>
</comment>
<keyword evidence="1" id="KW-0489">Methyltransferase</keyword>
<dbReference type="Proteomes" id="UP000029857">
    <property type="component" value="Unassembled WGS sequence"/>
</dbReference>
<dbReference type="InterPro" id="IPR012327">
    <property type="entry name" value="MeTrfase_D12"/>
</dbReference>
<dbReference type="Pfam" id="PF02086">
    <property type="entry name" value="MethyltransfD12"/>
    <property type="match status" value="1"/>
</dbReference>
<dbReference type="SUPFAM" id="SSF53335">
    <property type="entry name" value="S-adenosyl-L-methionine-dependent methyltransferases"/>
    <property type="match status" value="1"/>
</dbReference>
<name>A0A4U8UDD1_9HELI</name>
<protein>
    <submittedName>
        <fullName evidence="4">Uncharacterized protein</fullName>
    </submittedName>
</protein>
<sequence length="40" mass="4471">MFFHILIGTFVDIFAGSATVAMNTEAKTYILNDMDETLQT</sequence>
<accession>A0A4U8UDD1</accession>
<keyword evidence="2" id="KW-0808">Transferase</keyword>
<gene>
    <name evidence="4" type="ORF">LS79_000370</name>
</gene>
<evidence type="ECO:0000256" key="1">
    <source>
        <dbReference type="ARBA" id="ARBA00022603"/>
    </source>
</evidence>
<reference evidence="4 5" key="1">
    <citation type="journal article" date="2014" name="Genome Announc.">
        <title>Draft genome sequences of eight enterohepatic helicobacter species isolated from both laboratory and wild rodents.</title>
        <authorList>
            <person name="Sheh A."/>
            <person name="Shen Z."/>
            <person name="Fox J.G."/>
        </authorList>
    </citation>
    <scope>NUCLEOTIDE SEQUENCE [LARGE SCALE GENOMIC DNA]</scope>
    <source>
        <strain evidence="4 5">ATCC 49320</strain>
    </source>
</reference>
<dbReference type="InterPro" id="IPR029063">
    <property type="entry name" value="SAM-dependent_MTases_sf"/>
</dbReference>
<evidence type="ECO:0000313" key="4">
    <source>
        <dbReference type="EMBL" id="TLE12271.1"/>
    </source>
</evidence>
<organism evidence="4 5">
    <name type="scientific">Helicobacter bilis</name>
    <dbReference type="NCBI Taxonomy" id="37372"/>
    <lineage>
        <taxon>Bacteria</taxon>
        <taxon>Pseudomonadati</taxon>
        <taxon>Campylobacterota</taxon>
        <taxon>Epsilonproteobacteria</taxon>
        <taxon>Campylobacterales</taxon>
        <taxon>Helicobacteraceae</taxon>
        <taxon>Helicobacter</taxon>
    </lineage>
</organism>
<evidence type="ECO:0000313" key="5">
    <source>
        <dbReference type="Proteomes" id="UP000029857"/>
    </source>
</evidence>
<dbReference type="GO" id="GO:0032259">
    <property type="term" value="P:methylation"/>
    <property type="evidence" value="ECO:0007669"/>
    <property type="project" value="UniProtKB-KW"/>
</dbReference>
<proteinExistence type="predicted"/>